<feature type="transmembrane region" description="Helical" evidence="1">
    <location>
        <begin position="197"/>
        <end position="220"/>
    </location>
</feature>
<reference evidence="2 3" key="1">
    <citation type="submission" date="2024-01" db="EMBL/GenBank/DDBJ databases">
        <title>The complete chloroplast genome sequence of Lithospermum erythrorhizon: insights into the phylogenetic relationship among Boraginaceae species and the maternal lineages of purple gromwells.</title>
        <authorList>
            <person name="Okada T."/>
            <person name="Watanabe K."/>
        </authorList>
    </citation>
    <scope>NUCLEOTIDE SEQUENCE [LARGE SCALE GENOMIC DNA]</scope>
</reference>
<feature type="transmembrane region" description="Helical" evidence="1">
    <location>
        <begin position="78"/>
        <end position="98"/>
    </location>
</feature>
<feature type="transmembrane region" description="Helical" evidence="1">
    <location>
        <begin position="168"/>
        <end position="191"/>
    </location>
</feature>
<keyword evidence="3" id="KW-1185">Reference proteome</keyword>
<keyword evidence="1" id="KW-1133">Transmembrane helix</keyword>
<dbReference type="Pfam" id="PF07343">
    <property type="entry name" value="DUF1475"/>
    <property type="match status" value="1"/>
</dbReference>
<evidence type="ECO:0000256" key="1">
    <source>
        <dbReference type="SAM" id="Phobius"/>
    </source>
</evidence>
<proteinExistence type="predicted"/>
<feature type="transmembrane region" description="Helical" evidence="1">
    <location>
        <begin position="12"/>
        <end position="34"/>
    </location>
</feature>
<feature type="transmembrane region" description="Helical" evidence="1">
    <location>
        <begin position="134"/>
        <end position="156"/>
    </location>
</feature>
<keyword evidence="1" id="KW-0812">Transmembrane</keyword>
<dbReference type="Proteomes" id="UP001454036">
    <property type="component" value="Unassembled WGS sequence"/>
</dbReference>
<dbReference type="EMBL" id="BAABME010005106">
    <property type="protein sequence ID" value="GAA0164613.1"/>
    <property type="molecule type" value="Genomic_DNA"/>
</dbReference>
<protein>
    <recommendedName>
        <fullName evidence="4">XK-related protein</fullName>
    </recommendedName>
</protein>
<dbReference type="InterPro" id="IPR009943">
    <property type="entry name" value="DUF1475"/>
</dbReference>
<gene>
    <name evidence="2" type="ORF">LIER_20206</name>
</gene>
<evidence type="ECO:0008006" key="4">
    <source>
        <dbReference type="Google" id="ProtNLM"/>
    </source>
</evidence>
<dbReference type="AlphaFoldDB" id="A0AAV3QPT9"/>
<accession>A0AAV3QPT9</accession>
<organism evidence="2 3">
    <name type="scientific">Lithospermum erythrorhizon</name>
    <name type="common">Purple gromwell</name>
    <name type="synonym">Lithospermum officinale var. erythrorhizon</name>
    <dbReference type="NCBI Taxonomy" id="34254"/>
    <lineage>
        <taxon>Eukaryota</taxon>
        <taxon>Viridiplantae</taxon>
        <taxon>Streptophyta</taxon>
        <taxon>Embryophyta</taxon>
        <taxon>Tracheophyta</taxon>
        <taxon>Spermatophyta</taxon>
        <taxon>Magnoliopsida</taxon>
        <taxon>eudicotyledons</taxon>
        <taxon>Gunneridae</taxon>
        <taxon>Pentapetalae</taxon>
        <taxon>asterids</taxon>
        <taxon>lamiids</taxon>
        <taxon>Boraginales</taxon>
        <taxon>Boraginaceae</taxon>
        <taxon>Boraginoideae</taxon>
        <taxon>Lithospermeae</taxon>
        <taxon>Lithospermum</taxon>
    </lineage>
</organism>
<sequence>MCIMTMAATLTNGVRALFFALGCMITSTVIYTLVTDGTPFRKELLTPWMAATLVDFYINVLAIGAWVLYKEPRWISALLWLVLLVCLGSIATCAYIFFQLLRLSPQEATEDPIYHVLHRSTTKDAAEQKTCSVIIARCVFGVLSFVMLGTLVYTIVTDGSPFRRELLTPWLSATLIDFYVNIIALAVWVAYKESSWITASLWIVLLICFGSLSTCVYIVVQLFHLSPQDPVHLVLFNSSNRAGNGYKTFER</sequence>
<keyword evidence="1" id="KW-0472">Membrane</keyword>
<evidence type="ECO:0000313" key="3">
    <source>
        <dbReference type="Proteomes" id="UP001454036"/>
    </source>
</evidence>
<dbReference type="PANTHER" id="PTHR36318:SF3">
    <property type="entry name" value="OS06G0581300 PROTEIN"/>
    <property type="match status" value="1"/>
</dbReference>
<dbReference type="PANTHER" id="PTHR36318">
    <property type="entry name" value="OS06G0581300 PROTEIN"/>
    <property type="match status" value="1"/>
</dbReference>
<comment type="caution">
    <text evidence="2">The sequence shown here is derived from an EMBL/GenBank/DDBJ whole genome shotgun (WGS) entry which is preliminary data.</text>
</comment>
<name>A0AAV3QPT9_LITER</name>
<evidence type="ECO:0000313" key="2">
    <source>
        <dbReference type="EMBL" id="GAA0164613.1"/>
    </source>
</evidence>
<feature type="transmembrane region" description="Helical" evidence="1">
    <location>
        <begin position="46"/>
        <end position="69"/>
    </location>
</feature>